<evidence type="ECO:0000313" key="11">
    <source>
        <dbReference type="Proteomes" id="UP001590951"/>
    </source>
</evidence>
<evidence type="ECO:0000256" key="2">
    <source>
        <dbReference type="ARBA" id="ARBA00006416"/>
    </source>
</evidence>
<keyword evidence="4" id="KW-0812">Transmembrane</keyword>
<evidence type="ECO:0000256" key="7">
    <source>
        <dbReference type="ARBA" id="ARBA00023128"/>
    </source>
</evidence>
<dbReference type="Pfam" id="PF03650">
    <property type="entry name" value="MPC"/>
    <property type="match status" value="1"/>
</dbReference>
<evidence type="ECO:0000256" key="4">
    <source>
        <dbReference type="ARBA" id="ARBA00022692"/>
    </source>
</evidence>
<keyword evidence="11" id="KW-1185">Reference proteome</keyword>
<keyword evidence="7 9" id="KW-0496">Mitochondrion</keyword>
<accession>A0ABR4AZI7</accession>
<protein>
    <recommendedName>
        <fullName evidence="9">Mitochondrial pyruvate carrier</fullName>
    </recommendedName>
</protein>
<evidence type="ECO:0000256" key="1">
    <source>
        <dbReference type="ARBA" id="ARBA00004448"/>
    </source>
</evidence>
<keyword evidence="5 9" id="KW-0999">Mitochondrion inner membrane</keyword>
<proteinExistence type="inferred from homology"/>
<comment type="caution">
    <text evidence="10">The sequence shown here is derived from an EMBL/GenBank/DDBJ whole genome shotgun (WGS) entry which is preliminary data.</text>
</comment>
<sequence length="173" mass="19115">MSSRAGLRFLQSSRFARASFKKNIGRRYQTADATAAPTPQQSTFQKLWNSPIGVKTVHFWAPVMKWSIVLAGVSDFVRPAESLSLSQNLAFIATGTIWTRWCFVIKPRNLLLATVNFFLCCVGVTQVTRIMMYQKSIEGLSAEEIVEKNAKEVANTAKGIAKDPEGAANKAVN</sequence>
<evidence type="ECO:0000256" key="5">
    <source>
        <dbReference type="ARBA" id="ARBA00022792"/>
    </source>
</evidence>
<evidence type="ECO:0000313" key="10">
    <source>
        <dbReference type="EMBL" id="KAL2050372.1"/>
    </source>
</evidence>
<evidence type="ECO:0000256" key="8">
    <source>
        <dbReference type="ARBA" id="ARBA00023136"/>
    </source>
</evidence>
<keyword evidence="8" id="KW-0472">Membrane</keyword>
<evidence type="ECO:0000256" key="9">
    <source>
        <dbReference type="RuleBase" id="RU363100"/>
    </source>
</evidence>
<dbReference type="PANTHER" id="PTHR14154">
    <property type="entry name" value="UPF0041 BRAIN PROTEIN 44-RELATED"/>
    <property type="match status" value="1"/>
</dbReference>
<evidence type="ECO:0000256" key="6">
    <source>
        <dbReference type="ARBA" id="ARBA00022989"/>
    </source>
</evidence>
<comment type="subcellular location">
    <subcellularLocation>
        <location evidence="1 9">Mitochondrion inner membrane</location>
        <topology evidence="1 9">Multi-pass membrane protein</topology>
    </subcellularLocation>
</comment>
<comment type="function">
    <text evidence="9">Mediates the uptake of pyruvate into mitochondria.</text>
</comment>
<keyword evidence="6" id="KW-1133">Transmembrane helix</keyword>
<comment type="similarity">
    <text evidence="2 9">Belongs to the mitochondrial pyruvate carrier (MPC) (TC 2.A.105) family.</text>
</comment>
<gene>
    <name evidence="10" type="ORF">ABVK25_009344</name>
</gene>
<keyword evidence="3 9" id="KW-0813">Transport</keyword>
<dbReference type="InterPro" id="IPR005336">
    <property type="entry name" value="MPC"/>
</dbReference>
<reference evidence="10 11" key="1">
    <citation type="submission" date="2024-09" db="EMBL/GenBank/DDBJ databases">
        <title>Rethinking Asexuality: The Enigmatic Case of Functional Sexual Genes in Lepraria (Stereocaulaceae).</title>
        <authorList>
            <person name="Doellman M."/>
            <person name="Sun Y."/>
            <person name="Barcenas-Pena A."/>
            <person name="Lumbsch H.T."/>
            <person name="Grewe F."/>
        </authorList>
    </citation>
    <scope>NUCLEOTIDE SEQUENCE [LARGE SCALE GENOMIC DNA]</scope>
    <source>
        <strain evidence="10 11">Grewe 0041</strain>
    </source>
</reference>
<evidence type="ECO:0000256" key="3">
    <source>
        <dbReference type="ARBA" id="ARBA00022448"/>
    </source>
</evidence>
<dbReference type="EMBL" id="JBHFEH010000048">
    <property type="protein sequence ID" value="KAL2050372.1"/>
    <property type="molecule type" value="Genomic_DNA"/>
</dbReference>
<organism evidence="10 11">
    <name type="scientific">Lepraria finkii</name>
    <dbReference type="NCBI Taxonomy" id="1340010"/>
    <lineage>
        <taxon>Eukaryota</taxon>
        <taxon>Fungi</taxon>
        <taxon>Dikarya</taxon>
        <taxon>Ascomycota</taxon>
        <taxon>Pezizomycotina</taxon>
        <taxon>Lecanoromycetes</taxon>
        <taxon>OSLEUM clade</taxon>
        <taxon>Lecanoromycetidae</taxon>
        <taxon>Lecanorales</taxon>
        <taxon>Lecanorineae</taxon>
        <taxon>Stereocaulaceae</taxon>
        <taxon>Lepraria</taxon>
    </lineage>
</organism>
<dbReference type="Proteomes" id="UP001590951">
    <property type="component" value="Unassembled WGS sequence"/>
</dbReference>
<name>A0ABR4AZI7_9LECA</name>